<name>A0A061H2I2_9BASI</name>
<evidence type="ECO:0000256" key="1">
    <source>
        <dbReference type="SAM" id="SignalP"/>
    </source>
</evidence>
<dbReference type="HOGENOM" id="CLU_2074188_0_0_1"/>
<reference evidence="2 3" key="1">
    <citation type="journal article" date="2013" name="Plant Cell">
        <title>The transition from a phytopathogenic smut ancestor to an anamorphic biocontrol agent deciphered by comparative whole-genome analysis.</title>
        <authorList>
            <person name="Lefebvre F."/>
            <person name="Joly D.L."/>
            <person name="Labbe C."/>
            <person name="Teichmann B."/>
            <person name="Linning R."/>
            <person name="Belzile F."/>
            <person name="Bakkeren G."/>
            <person name="Belanger R.R."/>
        </authorList>
    </citation>
    <scope>NUCLEOTIDE SEQUENCE [LARGE SCALE GENOMIC DNA]</scope>
    <source>
        <strain evidence="2 3">PF-1</strain>
    </source>
</reference>
<dbReference type="AlphaFoldDB" id="A0A061H2I2"/>
<keyword evidence="1" id="KW-0732">Signal</keyword>
<dbReference type="KEGG" id="pfp:PFL1_05959"/>
<accession>A0A061H2I2</accession>
<dbReference type="GeneID" id="19320041"/>
<evidence type="ECO:0000313" key="2">
    <source>
        <dbReference type="EMBL" id="EPQ26638.1"/>
    </source>
</evidence>
<dbReference type="Proteomes" id="UP000053664">
    <property type="component" value="Unassembled WGS sequence"/>
</dbReference>
<organism evidence="2 3">
    <name type="scientific">Pseudozyma flocculosa PF-1</name>
    <dbReference type="NCBI Taxonomy" id="1277687"/>
    <lineage>
        <taxon>Eukaryota</taxon>
        <taxon>Fungi</taxon>
        <taxon>Dikarya</taxon>
        <taxon>Basidiomycota</taxon>
        <taxon>Ustilaginomycotina</taxon>
        <taxon>Ustilaginomycetes</taxon>
        <taxon>Ustilaginales</taxon>
        <taxon>Ustilaginaceae</taxon>
        <taxon>Pseudozyma</taxon>
    </lineage>
</organism>
<dbReference type="EMBL" id="KE361644">
    <property type="protein sequence ID" value="EPQ26638.1"/>
    <property type="molecule type" value="Genomic_DNA"/>
</dbReference>
<gene>
    <name evidence="2" type="ORF">PFL1_05959</name>
</gene>
<proteinExistence type="predicted"/>
<dbReference type="RefSeq" id="XP_007881685.1">
    <property type="nucleotide sequence ID" value="XM_007883494.1"/>
</dbReference>
<feature type="chain" id="PRO_5001603313" evidence="1">
    <location>
        <begin position="25"/>
        <end position="118"/>
    </location>
</feature>
<evidence type="ECO:0000313" key="3">
    <source>
        <dbReference type="Proteomes" id="UP000053664"/>
    </source>
</evidence>
<protein>
    <submittedName>
        <fullName evidence="2">Uncharacterized protein</fullName>
    </submittedName>
</protein>
<feature type="signal peptide" evidence="1">
    <location>
        <begin position="1"/>
        <end position="24"/>
    </location>
</feature>
<sequence>MVSHKRILIALVALFALSTASVSAAPDEFFQQSVTGIVRNIDRMYDELAEATGRRADDLLRQDLSRLPGAADKLDSFHDQVPSYSRAQAFKHWLNTRAGREYYDQVQSLVMEHKRRYW</sequence>